<dbReference type="GO" id="GO:0006006">
    <property type="term" value="P:glucose metabolic process"/>
    <property type="evidence" value="ECO:0007669"/>
    <property type="project" value="UniProtKB-KW"/>
</dbReference>
<dbReference type="InterPro" id="IPR011045">
    <property type="entry name" value="N2O_reductase_N"/>
</dbReference>
<evidence type="ECO:0000256" key="2">
    <source>
        <dbReference type="ARBA" id="ARBA00005564"/>
    </source>
</evidence>
<dbReference type="InterPro" id="IPR019546">
    <property type="entry name" value="TAT_signal_bac_arc"/>
</dbReference>
<dbReference type="PROSITE" id="PS51318">
    <property type="entry name" value="TAT"/>
    <property type="match status" value="1"/>
</dbReference>
<protein>
    <submittedName>
        <fullName evidence="4">Putative secreted protein</fullName>
    </submittedName>
</protein>
<proteinExistence type="inferred from homology"/>
<gene>
    <name evidence="4" type="ORF">GRAN_2380</name>
</gene>
<keyword evidence="3" id="KW-0119">Carbohydrate metabolism</keyword>
<keyword evidence="3" id="KW-0313">Glucose metabolism</keyword>
<dbReference type="PANTHER" id="PTHR30344">
    <property type="entry name" value="6-PHOSPHOGLUCONOLACTONASE-RELATED"/>
    <property type="match status" value="1"/>
</dbReference>
<evidence type="ECO:0000256" key="1">
    <source>
        <dbReference type="ARBA" id="ARBA00001935"/>
    </source>
</evidence>
<comment type="caution">
    <text evidence="4">The sequence shown here is derived from an EMBL/GenBank/DDBJ whole genome shotgun (WGS) entry which is preliminary data.</text>
</comment>
<dbReference type="GO" id="GO:0017057">
    <property type="term" value="F:6-phosphogluconolactonase activity"/>
    <property type="evidence" value="ECO:0007669"/>
    <property type="project" value="TreeGrafter"/>
</dbReference>
<dbReference type="InterPro" id="IPR006311">
    <property type="entry name" value="TAT_signal"/>
</dbReference>
<accession>A0A4Q0SWQ7</accession>
<dbReference type="OrthoDB" id="9790815at2"/>
<dbReference type="Pfam" id="PF10282">
    <property type="entry name" value="Lactonase"/>
    <property type="match status" value="1"/>
</dbReference>
<dbReference type="InterPro" id="IPR050282">
    <property type="entry name" value="Cycloisomerase_2"/>
</dbReference>
<sequence>MSPNPTWTRRNFVSNLGLTGAAAALAPHLSASVARPVGPAKAAPTLTFVGSEQDNIQTFVVDDGNSRPAPRRAIPATAPRALITHPTLPILYVAHGIGIHDNLPRGSVSAYAVKANGQHTLLSHEALALSATNPTHLAISPDGCTLLATSPSGGSYNFFSLASDGRIQPTPYPLKQTGSGPHPLQASASPHSAVFAPSGAAYATDLGADRLNHIAFREGIPTIASRLSFDPGSGPAHLAIHPSGKFLVVASILRPGLTVIPIDATTGQLETPLHHLAIESQTLGPISFSPSGDRFHVVTSTGHVTLSTFRFSRATGRLKPLDATIFSTSRPTQMSLAGDQMYAVSRSATLCFDVKTGGSIRDIQTGKQALSIASMPLRRA</sequence>
<dbReference type="InterPro" id="IPR015943">
    <property type="entry name" value="WD40/YVTN_repeat-like_dom_sf"/>
</dbReference>
<keyword evidence="5" id="KW-1185">Reference proteome</keyword>
<dbReference type="AlphaFoldDB" id="A0A4Q0SWQ7"/>
<dbReference type="PANTHER" id="PTHR30344:SF1">
    <property type="entry name" value="6-PHOSPHOGLUCONOLACTONASE"/>
    <property type="match status" value="1"/>
</dbReference>
<dbReference type="RefSeq" id="WP_128913165.1">
    <property type="nucleotide sequence ID" value="NZ_RDSM01000002.1"/>
</dbReference>
<dbReference type="EMBL" id="RDSM01000002">
    <property type="protein sequence ID" value="RXH55523.1"/>
    <property type="molecule type" value="Genomic_DNA"/>
</dbReference>
<dbReference type="InterPro" id="IPR019405">
    <property type="entry name" value="Lactonase_7-beta_prop"/>
</dbReference>
<dbReference type="Proteomes" id="UP000289437">
    <property type="component" value="Unassembled WGS sequence"/>
</dbReference>
<reference evidence="4 5" key="1">
    <citation type="submission" date="2018-11" db="EMBL/GenBank/DDBJ databases">
        <authorList>
            <person name="Mardanov A.V."/>
            <person name="Ravin N.V."/>
            <person name="Dedysh S.N."/>
        </authorList>
    </citation>
    <scope>NUCLEOTIDE SEQUENCE [LARGE SCALE GENOMIC DNA]</scope>
    <source>
        <strain evidence="4 5">AF10</strain>
    </source>
</reference>
<evidence type="ECO:0000313" key="5">
    <source>
        <dbReference type="Proteomes" id="UP000289437"/>
    </source>
</evidence>
<name>A0A4Q0SWQ7_9BACT</name>
<evidence type="ECO:0000256" key="3">
    <source>
        <dbReference type="ARBA" id="ARBA00022526"/>
    </source>
</evidence>
<dbReference type="Gene3D" id="2.130.10.10">
    <property type="entry name" value="YVTN repeat-like/Quinoprotein amine dehydrogenase"/>
    <property type="match status" value="1"/>
</dbReference>
<dbReference type="SUPFAM" id="SSF50974">
    <property type="entry name" value="Nitrous oxide reductase, N-terminal domain"/>
    <property type="match status" value="1"/>
</dbReference>
<dbReference type="GO" id="GO:0005829">
    <property type="term" value="C:cytosol"/>
    <property type="evidence" value="ECO:0007669"/>
    <property type="project" value="TreeGrafter"/>
</dbReference>
<evidence type="ECO:0000313" key="4">
    <source>
        <dbReference type="EMBL" id="RXH55523.1"/>
    </source>
</evidence>
<comment type="similarity">
    <text evidence="2">Belongs to the cycloisomerase 2 family.</text>
</comment>
<dbReference type="NCBIfam" id="TIGR01409">
    <property type="entry name" value="TAT_signal_seq"/>
    <property type="match status" value="1"/>
</dbReference>
<comment type="cofactor">
    <cofactor evidence="1">
        <name>Cu cation</name>
        <dbReference type="ChEBI" id="CHEBI:23378"/>
    </cofactor>
</comment>
<organism evidence="4 5">
    <name type="scientific">Granulicella sibirica</name>
    <dbReference type="NCBI Taxonomy" id="2479048"/>
    <lineage>
        <taxon>Bacteria</taxon>
        <taxon>Pseudomonadati</taxon>
        <taxon>Acidobacteriota</taxon>
        <taxon>Terriglobia</taxon>
        <taxon>Terriglobales</taxon>
        <taxon>Acidobacteriaceae</taxon>
        <taxon>Granulicella</taxon>
    </lineage>
</organism>
<reference evidence="5" key="2">
    <citation type="submission" date="2019-02" db="EMBL/GenBank/DDBJ databases">
        <title>Granulicella sibirica sp. nov., a psychrotolerant acidobacterium isolated from an organic soil layer in forested tundra, West Siberia.</title>
        <authorList>
            <person name="Oshkin I.Y."/>
            <person name="Kulichevskaya I.S."/>
            <person name="Rijpstra W.I.C."/>
            <person name="Sinninghe Damste J.S."/>
            <person name="Rakitin A.L."/>
            <person name="Ravin N.V."/>
            <person name="Dedysh S.N."/>
        </authorList>
    </citation>
    <scope>NUCLEOTIDE SEQUENCE [LARGE SCALE GENOMIC DNA]</scope>
    <source>
        <strain evidence="5">AF10</strain>
    </source>
</reference>